<feature type="transmembrane region" description="Helical" evidence="1">
    <location>
        <begin position="41"/>
        <end position="60"/>
    </location>
</feature>
<evidence type="ECO:0000256" key="1">
    <source>
        <dbReference type="SAM" id="Phobius"/>
    </source>
</evidence>
<proteinExistence type="predicted"/>
<name>A0A2T5J5Q3_9SPHI</name>
<reference evidence="2 3" key="1">
    <citation type="submission" date="2018-04" db="EMBL/GenBank/DDBJ databases">
        <title>Genomic Encyclopedia of Archaeal and Bacterial Type Strains, Phase II (KMG-II): from individual species to whole genera.</title>
        <authorList>
            <person name="Goeker M."/>
        </authorList>
    </citation>
    <scope>NUCLEOTIDE SEQUENCE [LARGE SCALE GENOMIC DNA]</scope>
    <source>
        <strain evidence="2 3">DSM 26809</strain>
    </source>
</reference>
<dbReference type="AlphaFoldDB" id="A0A2T5J5Q3"/>
<feature type="transmembrane region" description="Helical" evidence="1">
    <location>
        <begin position="12"/>
        <end position="29"/>
    </location>
</feature>
<accession>A0A2T5J5Q3</accession>
<dbReference type="Proteomes" id="UP000244168">
    <property type="component" value="Unassembled WGS sequence"/>
</dbReference>
<keyword evidence="1" id="KW-0472">Membrane</keyword>
<dbReference type="EMBL" id="QAOQ01000008">
    <property type="protein sequence ID" value="PTQ93595.1"/>
    <property type="molecule type" value="Genomic_DNA"/>
</dbReference>
<comment type="caution">
    <text evidence="2">The sequence shown here is derived from an EMBL/GenBank/DDBJ whole genome shotgun (WGS) entry which is preliminary data.</text>
</comment>
<protein>
    <submittedName>
        <fullName evidence="2">Uncharacterized protein</fullName>
    </submittedName>
</protein>
<sequence>MTLGFLNIGTPELIVLSLPLGLIPCIWGYRAGSKRSIGGALGLLLGLLFSYVGVIVVYLTPPIQQVAD</sequence>
<evidence type="ECO:0000313" key="3">
    <source>
        <dbReference type="Proteomes" id="UP000244168"/>
    </source>
</evidence>
<evidence type="ECO:0000313" key="2">
    <source>
        <dbReference type="EMBL" id="PTQ93595.1"/>
    </source>
</evidence>
<keyword evidence="1" id="KW-0812">Transmembrane</keyword>
<gene>
    <name evidence="2" type="ORF">C8P68_10857</name>
</gene>
<organism evidence="2 3">
    <name type="scientific">Mucilaginibacter yixingensis</name>
    <dbReference type="NCBI Taxonomy" id="1295612"/>
    <lineage>
        <taxon>Bacteria</taxon>
        <taxon>Pseudomonadati</taxon>
        <taxon>Bacteroidota</taxon>
        <taxon>Sphingobacteriia</taxon>
        <taxon>Sphingobacteriales</taxon>
        <taxon>Sphingobacteriaceae</taxon>
        <taxon>Mucilaginibacter</taxon>
    </lineage>
</organism>
<keyword evidence="3" id="KW-1185">Reference proteome</keyword>
<keyword evidence="1" id="KW-1133">Transmembrane helix</keyword>